<reference evidence="4 5" key="1">
    <citation type="submission" date="2020-10" db="EMBL/GenBank/DDBJ databases">
        <title>The genome sequence of Chitinilyticum litopenaei 4Y14.</title>
        <authorList>
            <person name="Liu Y."/>
        </authorList>
    </citation>
    <scope>NUCLEOTIDE SEQUENCE [LARGE SCALE GENOMIC DNA]</scope>
    <source>
        <strain evidence="4 5">4Y14</strain>
    </source>
</reference>
<dbReference type="Gene3D" id="3.30.420.40">
    <property type="match status" value="1"/>
</dbReference>
<dbReference type="EMBL" id="JADFUA010000003">
    <property type="protein sequence ID" value="MBE9609017.1"/>
    <property type="molecule type" value="Genomic_DNA"/>
</dbReference>
<name>A0A8J7FJI4_9NEIS</name>
<comment type="caution">
    <text evidence="4">The sequence shown here is derived from an EMBL/GenBank/DDBJ whole genome shotgun (WGS) entry which is preliminary data.</text>
</comment>
<dbReference type="Proteomes" id="UP000604481">
    <property type="component" value="Unassembled WGS sequence"/>
</dbReference>
<dbReference type="InterPro" id="IPR050273">
    <property type="entry name" value="GppA/Ppx_hydrolase"/>
</dbReference>
<dbReference type="SUPFAM" id="SSF53067">
    <property type="entry name" value="Actin-like ATPase domain"/>
    <property type="match status" value="2"/>
</dbReference>
<keyword evidence="1" id="KW-0378">Hydrolase</keyword>
<dbReference type="PANTHER" id="PTHR30005">
    <property type="entry name" value="EXOPOLYPHOSPHATASE"/>
    <property type="match status" value="1"/>
</dbReference>
<dbReference type="Gene3D" id="3.30.420.150">
    <property type="entry name" value="Exopolyphosphatase. Domain 2"/>
    <property type="match status" value="1"/>
</dbReference>
<proteinExistence type="predicted"/>
<dbReference type="InterPro" id="IPR003695">
    <property type="entry name" value="Ppx_GppA_N"/>
</dbReference>
<evidence type="ECO:0000313" key="5">
    <source>
        <dbReference type="Proteomes" id="UP000604481"/>
    </source>
</evidence>
<dbReference type="AlphaFoldDB" id="A0A8J7FJI4"/>
<feature type="domain" description="Ppx/GppA phosphatase C-terminal" evidence="3">
    <location>
        <begin position="309"/>
        <end position="476"/>
    </location>
</feature>
<dbReference type="CDD" id="cd24053">
    <property type="entry name" value="ASKHA_NBD_EcPPX-GppA-like"/>
    <property type="match status" value="1"/>
</dbReference>
<dbReference type="GO" id="GO:0016462">
    <property type="term" value="F:pyrophosphatase activity"/>
    <property type="evidence" value="ECO:0007669"/>
    <property type="project" value="TreeGrafter"/>
</dbReference>
<organism evidence="4 5">
    <name type="scientific">Chitinilyticum piscinae</name>
    <dbReference type="NCBI Taxonomy" id="2866724"/>
    <lineage>
        <taxon>Bacteria</taxon>
        <taxon>Pseudomonadati</taxon>
        <taxon>Pseudomonadota</taxon>
        <taxon>Betaproteobacteria</taxon>
        <taxon>Neisseriales</taxon>
        <taxon>Chitinibacteraceae</taxon>
        <taxon>Chitinilyticum</taxon>
    </lineage>
</organism>
<sequence>MSDSPVIAAVDLGSNSFRLQVARVVDGEVFPLETRKETVRLGAGLDRTGRLTPAAQAELIEALGRFGEVLAHFQPACVRAVATNTFRVASNRQDFLPAAEAALGYPIDIINGREEARLIYIGAAHSLPSTRERRLVLDIGGGSTELIIGSGLRAYVTESVQLGCVAWSMRYFPDGIINAERLAAAELAARGTLLPLVPEFRADQWHRAVGTSGTARSLSDLLELNGFSRMGITREGLDRLREIMLGAGHIDAIQLHGLRPDRRPVLPGGFAIMNAAFGMFGIERMGVTYGALRDGILYDLMARAASQDVRDRTVANFVRRFQADVGQSERVRLLAEDIFGHFRPGSPEILHRLGMAAALHEIGRAIAHHDYYRHTAYILAWSDMLGFSEREQAWLSWLTGSQSGPLPELARSSPDDRAALLALRLAVLLARARSDCVWPDGWRCGAGEDGRHYELALPEAWLNDAPLIVQALHEEQALWQTIGITLTVPALGL</sequence>
<dbReference type="InterPro" id="IPR048950">
    <property type="entry name" value="Ppx_GppA_C"/>
</dbReference>
<feature type="domain" description="Ppx/GppA phosphatase N-terminal" evidence="2">
    <location>
        <begin position="21"/>
        <end position="303"/>
    </location>
</feature>
<protein>
    <submittedName>
        <fullName evidence="4">Ppx/GppA family phosphatase</fullName>
    </submittedName>
</protein>
<dbReference type="InterPro" id="IPR043129">
    <property type="entry name" value="ATPase_NBD"/>
</dbReference>
<evidence type="ECO:0000313" key="4">
    <source>
        <dbReference type="EMBL" id="MBE9609017.1"/>
    </source>
</evidence>
<gene>
    <name evidence="4" type="ORF">INR99_06630</name>
</gene>
<dbReference type="PANTHER" id="PTHR30005:SF0">
    <property type="entry name" value="RETROGRADE REGULATION PROTEIN 2"/>
    <property type="match status" value="1"/>
</dbReference>
<accession>A0A8J7FJI4</accession>
<dbReference type="Pfam" id="PF21447">
    <property type="entry name" value="Ppx-GppA_III"/>
    <property type="match status" value="1"/>
</dbReference>
<keyword evidence="5" id="KW-1185">Reference proteome</keyword>
<evidence type="ECO:0000256" key="1">
    <source>
        <dbReference type="ARBA" id="ARBA00022801"/>
    </source>
</evidence>
<dbReference type="Gene3D" id="1.10.3210.10">
    <property type="entry name" value="Hypothetical protein af1432"/>
    <property type="match status" value="1"/>
</dbReference>
<evidence type="ECO:0000259" key="2">
    <source>
        <dbReference type="Pfam" id="PF02541"/>
    </source>
</evidence>
<dbReference type="SUPFAM" id="SSF109604">
    <property type="entry name" value="HD-domain/PDEase-like"/>
    <property type="match status" value="1"/>
</dbReference>
<dbReference type="PIRSF" id="PIRSF001267">
    <property type="entry name" value="Pyrophosphatase_GppA_Ppx"/>
    <property type="match status" value="1"/>
</dbReference>
<dbReference type="InterPro" id="IPR030673">
    <property type="entry name" value="PyroPPase_GppA_Ppx"/>
</dbReference>
<evidence type="ECO:0000259" key="3">
    <source>
        <dbReference type="Pfam" id="PF21447"/>
    </source>
</evidence>
<dbReference type="RefSeq" id="WP_194115541.1">
    <property type="nucleotide sequence ID" value="NZ_JADFUA010000003.1"/>
</dbReference>
<dbReference type="Pfam" id="PF02541">
    <property type="entry name" value="Ppx-GppA"/>
    <property type="match status" value="1"/>
</dbReference>